<keyword evidence="5" id="KW-1185">Reference proteome</keyword>
<accession>A0ABW3BH20</accession>
<dbReference type="EMBL" id="JBHTHR010000444">
    <property type="protein sequence ID" value="MFD0802345.1"/>
    <property type="molecule type" value="Genomic_DNA"/>
</dbReference>
<dbReference type="PANTHER" id="PTHR19328:SF75">
    <property type="entry name" value="ALDOSE SUGAR DEHYDROGENASE YLII"/>
    <property type="match status" value="1"/>
</dbReference>
<evidence type="ECO:0000259" key="3">
    <source>
        <dbReference type="PROSITE" id="PS51173"/>
    </source>
</evidence>
<dbReference type="InterPro" id="IPR012291">
    <property type="entry name" value="CBM2_carb-bd_dom_sf"/>
</dbReference>
<dbReference type="InterPro" id="IPR011042">
    <property type="entry name" value="6-blade_b-propeller_TolB-like"/>
</dbReference>
<evidence type="ECO:0000313" key="4">
    <source>
        <dbReference type="EMBL" id="MFD0802345.1"/>
    </source>
</evidence>
<dbReference type="SUPFAM" id="SSF49384">
    <property type="entry name" value="Carbohydrate-binding domain"/>
    <property type="match status" value="1"/>
</dbReference>
<dbReference type="PROSITE" id="PS51173">
    <property type="entry name" value="CBM2"/>
    <property type="match status" value="1"/>
</dbReference>
<keyword evidence="2" id="KW-0732">Signal</keyword>
<evidence type="ECO:0000256" key="1">
    <source>
        <dbReference type="SAM" id="MobiDB-lite"/>
    </source>
</evidence>
<evidence type="ECO:0000313" key="5">
    <source>
        <dbReference type="Proteomes" id="UP001596956"/>
    </source>
</evidence>
<dbReference type="InterPro" id="IPR008965">
    <property type="entry name" value="CBM2/CBM3_carb-bd_dom_sf"/>
</dbReference>
<dbReference type="Proteomes" id="UP001596956">
    <property type="component" value="Unassembled WGS sequence"/>
</dbReference>
<reference evidence="5" key="1">
    <citation type="journal article" date="2019" name="Int. J. Syst. Evol. Microbiol.">
        <title>The Global Catalogue of Microorganisms (GCM) 10K type strain sequencing project: providing services to taxonomists for standard genome sequencing and annotation.</title>
        <authorList>
            <consortium name="The Broad Institute Genomics Platform"/>
            <consortium name="The Broad Institute Genome Sequencing Center for Infectious Disease"/>
            <person name="Wu L."/>
            <person name="Ma J."/>
        </authorList>
    </citation>
    <scope>NUCLEOTIDE SEQUENCE [LARGE SCALE GENOMIC DNA]</scope>
    <source>
        <strain evidence="5">CCUG 63369</strain>
    </source>
</reference>
<dbReference type="InterPro" id="IPR011041">
    <property type="entry name" value="Quinoprot_gluc/sorb_DH_b-prop"/>
</dbReference>
<dbReference type="InterPro" id="IPR001919">
    <property type="entry name" value="CBD2"/>
</dbReference>
<protein>
    <submittedName>
        <fullName evidence="4">PQQ-dependent sugar dehydrogenase</fullName>
    </submittedName>
</protein>
<sequence>MSNHRWARRLTAAASALVFAALSQAGPAAADESHAADGQGSSTAAQAQLPLDRLQITSTRTDAPRLDRPTDIESIGDGSGRMLITEKEAGAVRLYHPDTGLAADPLLDIGDRIATEGNEQGLLGIAAPPDFAHEPALYVAYTSSDAGTLTLSRFPMEAPDQASIPADSEEVLLTEEHSEYTNHNGGEVEFGPDGHLYWSMGDGGNAGDSLDNGQNLTTLLGTIVRLDVSRSCGEKAYCVPEDNPFVSVPDARSEIWAYGLRNPWRFSFDPVDGSMWIADVGQGTYEEVNHLPAGEGGANFGWPCREGPDEFDAERCDSGADYTGPAFSYDHLDGNCSVTGGTVYRGDEYADIAGGTYIMTDYCSANTWGVRPTGGGEYATAPIGELPIQVTAFGADASGELYAVTDLPGGLHRVGFEALPPPVYCTVDYTVDSEWGDGFTASLKVTNTGDDPVEGWTATWDYPGDQEVTNAWQAEVTQDGSTVSASDLGWNSAIPAGGSRQFGVQATFSGDNPPPEEFRINGSVCEG</sequence>
<organism evidence="4 5">
    <name type="scientific">Streptomonospora algeriensis</name>
    <dbReference type="NCBI Taxonomy" id="995084"/>
    <lineage>
        <taxon>Bacteria</taxon>
        <taxon>Bacillati</taxon>
        <taxon>Actinomycetota</taxon>
        <taxon>Actinomycetes</taxon>
        <taxon>Streptosporangiales</taxon>
        <taxon>Nocardiopsidaceae</taxon>
        <taxon>Streptomonospora</taxon>
    </lineage>
</organism>
<dbReference type="SMART" id="SM00637">
    <property type="entry name" value="CBD_II"/>
    <property type="match status" value="1"/>
</dbReference>
<dbReference type="Pfam" id="PF00553">
    <property type="entry name" value="CBM_2"/>
    <property type="match status" value="1"/>
</dbReference>
<dbReference type="Gene3D" id="2.120.10.30">
    <property type="entry name" value="TolB, C-terminal domain"/>
    <property type="match status" value="1"/>
</dbReference>
<feature type="domain" description="CBM2" evidence="3">
    <location>
        <begin position="418"/>
        <end position="527"/>
    </location>
</feature>
<feature type="chain" id="PRO_5046872597" evidence="2">
    <location>
        <begin position="31"/>
        <end position="527"/>
    </location>
</feature>
<dbReference type="Pfam" id="PF07995">
    <property type="entry name" value="GSDH"/>
    <property type="match status" value="1"/>
</dbReference>
<proteinExistence type="predicted"/>
<feature type="region of interest" description="Disordered" evidence="1">
    <location>
        <begin position="57"/>
        <end position="78"/>
    </location>
</feature>
<comment type="caution">
    <text evidence="4">The sequence shown here is derived from an EMBL/GenBank/DDBJ whole genome shotgun (WGS) entry which is preliminary data.</text>
</comment>
<name>A0ABW3BH20_9ACTN</name>
<feature type="region of interest" description="Disordered" evidence="1">
    <location>
        <begin position="30"/>
        <end position="49"/>
    </location>
</feature>
<gene>
    <name evidence="4" type="ORF">ACFQZU_13620</name>
</gene>
<feature type="signal peptide" evidence="2">
    <location>
        <begin position="1"/>
        <end position="30"/>
    </location>
</feature>
<dbReference type="Gene3D" id="2.60.40.290">
    <property type="match status" value="1"/>
</dbReference>
<dbReference type="PANTHER" id="PTHR19328">
    <property type="entry name" value="HEDGEHOG-INTERACTING PROTEIN"/>
    <property type="match status" value="1"/>
</dbReference>
<dbReference type="SUPFAM" id="SSF50952">
    <property type="entry name" value="Soluble quinoprotein glucose dehydrogenase"/>
    <property type="match status" value="1"/>
</dbReference>
<dbReference type="InterPro" id="IPR012938">
    <property type="entry name" value="Glc/Sorbosone_DH"/>
</dbReference>
<feature type="compositionally biased region" description="Basic and acidic residues" evidence="1">
    <location>
        <begin position="62"/>
        <end position="71"/>
    </location>
</feature>
<evidence type="ECO:0000256" key="2">
    <source>
        <dbReference type="SAM" id="SignalP"/>
    </source>
</evidence>